<feature type="non-terminal residue" evidence="1">
    <location>
        <position position="1"/>
    </location>
</feature>
<sequence>LSVCLQSLVLDKVHAEWSKDKRVEDVTIKVRGKKWEISCWRYDFLRFHSSFRTIFNRFKYVFNNCKFRTLHIHLIEDCKPSIIHELINYCTKLQCTDRMSINSSAKLLPKFMTGKCLRELMSNKKDVKLHLLCEEITAGELFAVWEDLLDGKFDGLSLTVNTSVVIELFDLIRTDGKKSIWKGGKVDPIEVESLKETVKRYEIWCDSEWGGVPIVEMSRIYEGRCWKSANYRDISDDSDSDSSE</sequence>
<evidence type="ECO:0008006" key="3">
    <source>
        <dbReference type="Google" id="ProtNLM"/>
    </source>
</evidence>
<organism evidence="1 2">
    <name type="scientific">Pristionchus fissidentatus</name>
    <dbReference type="NCBI Taxonomy" id="1538716"/>
    <lineage>
        <taxon>Eukaryota</taxon>
        <taxon>Metazoa</taxon>
        <taxon>Ecdysozoa</taxon>
        <taxon>Nematoda</taxon>
        <taxon>Chromadorea</taxon>
        <taxon>Rhabditida</taxon>
        <taxon>Rhabditina</taxon>
        <taxon>Diplogasteromorpha</taxon>
        <taxon>Diplogasteroidea</taxon>
        <taxon>Neodiplogasteridae</taxon>
        <taxon>Pristionchus</taxon>
    </lineage>
</organism>
<protein>
    <recommendedName>
        <fullName evidence="3">BTB domain-containing protein</fullName>
    </recommendedName>
</protein>
<evidence type="ECO:0000313" key="2">
    <source>
        <dbReference type="Proteomes" id="UP001432322"/>
    </source>
</evidence>
<name>A0AAV5WL20_9BILA</name>
<dbReference type="AlphaFoldDB" id="A0AAV5WL20"/>
<comment type="caution">
    <text evidence="1">The sequence shown here is derived from an EMBL/GenBank/DDBJ whole genome shotgun (WGS) entry which is preliminary data.</text>
</comment>
<dbReference type="Proteomes" id="UP001432322">
    <property type="component" value="Unassembled WGS sequence"/>
</dbReference>
<evidence type="ECO:0000313" key="1">
    <source>
        <dbReference type="EMBL" id="GMT30567.1"/>
    </source>
</evidence>
<gene>
    <name evidence="1" type="ORF">PFISCL1PPCAC_21864</name>
</gene>
<keyword evidence="2" id="KW-1185">Reference proteome</keyword>
<proteinExistence type="predicted"/>
<dbReference type="EMBL" id="BTSY01000005">
    <property type="protein sequence ID" value="GMT30567.1"/>
    <property type="molecule type" value="Genomic_DNA"/>
</dbReference>
<accession>A0AAV5WL20</accession>
<reference evidence="1" key="1">
    <citation type="submission" date="2023-10" db="EMBL/GenBank/DDBJ databases">
        <title>Genome assembly of Pristionchus species.</title>
        <authorList>
            <person name="Yoshida K."/>
            <person name="Sommer R.J."/>
        </authorList>
    </citation>
    <scope>NUCLEOTIDE SEQUENCE</scope>
    <source>
        <strain evidence="1">RS5133</strain>
    </source>
</reference>